<feature type="compositionally biased region" description="Pro residues" evidence="7">
    <location>
        <begin position="624"/>
        <end position="680"/>
    </location>
</feature>
<evidence type="ECO:0000256" key="8">
    <source>
        <dbReference type="SAM" id="Phobius"/>
    </source>
</evidence>
<proteinExistence type="predicted"/>
<feature type="region of interest" description="Disordered" evidence="7">
    <location>
        <begin position="1093"/>
        <end position="1125"/>
    </location>
</feature>
<dbReference type="InterPro" id="IPR006593">
    <property type="entry name" value="Cyt_b561/ferric_Rdtase_TM"/>
</dbReference>
<evidence type="ECO:0000256" key="2">
    <source>
        <dbReference type="ARBA" id="ARBA00022448"/>
    </source>
</evidence>
<dbReference type="KEGG" id="aaf:AURANDRAFT_66649"/>
<dbReference type="Pfam" id="PF03188">
    <property type="entry name" value="Cytochrom_B561"/>
    <property type="match status" value="2"/>
</dbReference>
<organism evidence="12">
    <name type="scientific">Aureococcus anophagefferens</name>
    <name type="common">Harmful bloom alga</name>
    <dbReference type="NCBI Taxonomy" id="44056"/>
    <lineage>
        <taxon>Eukaryota</taxon>
        <taxon>Sar</taxon>
        <taxon>Stramenopiles</taxon>
        <taxon>Ochrophyta</taxon>
        <taxon>Pelagophyceae</taxon>
        <taxon>Pelagomonadales</taxon>
        <taxon>Pelagomonadaceae</taxon>
        <taxon>Aureococcus</taxon>
    </lineage>
</organism>
<dbReference type="GO" id="GO:0022857">
    <property type="term" value="F:transmembrane transporter activity"/>
    <property type="evidence" value="ECO:0007669"/>
    <property type="project" value="TreeGrafter"/>
</dbReference>
<dbReference type="GeneID" id="20225882"/>
<feature type="transmembrane region" description="Helical" evidence="8">
    <location>
        <begin position="427"/>
        <end position="450"/>
    </location>
</feature>
<keyword evidence="12" id="KW-1185">Reference proteome</keyword>
<evidence type="ECO:0000259" key="9">
    <source>
        <dbReference type="PROSITE" id="PS50836"/>
    </source>
</evidence>
<reference evidence="11 12" key="1">
    <citation type="journal article" date="2011" name="Proc. Natl. Acad. Sci. U.S.A.">
        <title>Niche of harmful alga Aureococcus anophagefferens revealed through ecogenomics.</title>
        <authorList>
            <person name="Gobler C.J."/>
            <person name="Berry D.L."/>
            <person name="Dyhrman S.T."/>
            <person name="Wilhelm S.W."/>
            <person name="Salamov A."/>
            <person name="Lobanov A.V."/>
            <person name="Zhang Y."/>
            <person name="Collier J.L."/>
            <person name="Wurch L.L."/>
            <person name="Kustka A.B."/>
            <person name="Dill B.D."/>
            <person name="Shah M."/>
            <person name="VerBerkmoes N.C."/>
            <person name="Kuo A."/>
            <person name="Terry A."/>
            <person name="Pangilinan J."/>
            <person name="Lindquist E.A."/>
            <person name="Lucas S."/>
            <person name="Paulsen I.T."/>
            <person name="Hattenrath-Lehmann T.K."/>
            <person name="Talmage S.C."/>
            <person name="Walker E.A."/>
            <person name="Koch F."/>
            <person name="Burson A.M."/>
            <person name="Marcoval M.A."/>
            <person name="Tang Y.Z."/>
            <person name="Lecleir G.R."/>
            <person name="Coyne K.J."/>
            <person name="Berg G.M."/>
            <person name="Bertrand E.M."/>
            <person name="Saito M.A."/>
            <person name="Gladyshev V.N."/>
            <person name="Grigoriev I.V."/>
        </authorList>
    </citation>
    <scope>NUCLEOTIDE SEQUENCE [LARGE SCALE GENOMIC DNA]</scope>
    <source>
        <strain evidence="12">CCMP 1984</strain>
    </source>
</reference>
<evidence type="ECO:0000256" key="7">
    <source>
        <dbReference type="SAM" id="MobiDB-lite"/>
    </source>
</evidence>
<dbReference type="Pfam" id="PF03600">
    <property type="entry name" value="CitMHS"/>
    <property type="match status" value="1"/>
</dbReference>
<evidence type="ECO:0000259" key="10">
    <source>
        <dbReference type="PROSITE" id="PS50939"/>
    </source>
</evidence>
<keyword evidence="6 8" id="KW-0472">Membrane</keyword>
<dbReference type="GO" id="GO:0005886">
    <property type="term" value="C:plasma membrane"/>
    <property type="evidence" value="ECO:0007669"/>
    <property type="project" value="TreeGrafter"/>
</dbReference>
<feature type="transmembrane region" description="Helical" evidence="8">
    <location>
        <begin position="1000"/>
        <end position="1023"/>
    </location>
</feature>
<feature type="region of interest" description="Disordered" evidence="7">
    <location>
        <begin position="1032"/>
        <end position="1065"/>
    </location>
</feature>
<keyword evidence="4" id="KW-0249">Electron transport</keyword>
<keyword evidence="3 8" id="KW-0812">Transmembrane</keyword>
<evidence type="ECO:0008006" key="13">
    <source>
        <dbReference type="Google" id="ProtNLM"/>
    </source>
</evidence>
<sequence length="1759" mass="180317">MTLDGVDVDEFGDDEAAAFEASVADALGLPADDVVVVGVAAAAARRRRRRRLDDASGVAVDFTIDTRAGLDATAAALDAAVDSGVLDASLRAASPAFAAVAARPATVVFAPTGAPSAAAFDCSSDRGYEFSLALDGRLRFHWSVVGGALEAALVLAGSGGGDWVSLGWGDGSMTGTECVIAEGPDGGPAKYDITSYKKSGIDAMAAQTLTDAATMVEADAYVVAFTKLIDEPGEQTVGADRFVWSYGSGSLGFHGGDVGALTLDLETCAFSVKTIETVSSRKIRAHGGLLLAAFAALMPSALVAAKSRFVLAPGPLWIRIHIACNVAALILALAGIAVAAAAIDGTDGADHLRGRHPKIGVGVMVVVGAMVLMGFARPGKDAPRRVYFNYVHTGLGYGAVVLAAAATRSGISKAADLEHIADKRAWYTAQASLLVACFCAWLAVAVAGAAKRHKAPSKPLAPHRPSDSEIALKEVNTPINEREAAPAAVRSDDTYLRLTDATGAVVACGSAVDAGATLTATLYQNDAALEFESHDVEYLIDARSGAAFVGGVCGGFENVASRSRNAPATFVVPAAGTTTLEGCHATGYRTVYVTEPCDVVPRAVATAKPSAAPTAKPTAEPTRPATPPPSVAPGAPTPSAPTPAPTFPAPTPEPTFPAPTPAPTFPAPTPEPTFPAPTPEPSREPTRAPTTPFDCSSDRPGYEYSLALDGKLRLHWSLADGALRAALVLAGSDGGAWVSLGWGDGSMTGTECVIAEGPDGGPAKYDITSYKKSGIDAMAAQTLTDTATMVEDDAYVVEFTKLIEEAGEQTVGADQFIWSYGSRSLGFHGDDVGALTLDLETCAFSIKEIEGVSSRAIRAHGGLLLVAFAALMPSALVAAKSRFVLAPGPLWLKIHIACNVAALILAVAGVAVAASAIDRADNGEHLRGRHPKIGVGVMAAVGAMVLMGFARPGKDAPKRVYFNYVHTGLGYAAVVLAAAATRSGISKAADLGHVADDRPWFTAQSAMLGVALAAWLVVAAAGVQKRRDAKPAAAAAVDGADGKGPARVDEEEEAGEAPAPNPLLEGGGIELQVEAGFEPCAQDDELLEADKAEAAPARADARTNASRPTHTGARTNTSRPTHTGARTNASRLGFWLGVVAYAAVLAASAAQRRAAPAPAAACGACGALMIVWWLTRCVPLGVTSLLPVVLLPASGAADARLISSAYLSDPLMLFLGSFLVAAALERHDLHARVASGLLRRFDRRGDAPRRLLLGVIVATASLSMWTSNTATAAMMAPLAATAAAGGDESLRDAVAVAVALSSSLGGLTTLVGTGPNVVLAGLVGDRQRDRVAFASWFAFAAPVGLVGNACLWAILVRRFKVPARVAGRASAAEGPPPPLSAAQRRVLGVCGAMLVCWLFRLRRFGVPGWSELLPEPGFATDGTVAMAAALALFLSDALPWAAVRDLPWESMFLLGGGVALSSGAKASGLAASIGDSVIAGASREHVVVVAALLACLLSNGVSNVATANVILPLVGCVDDPLPALCAVTMACSFAFCTPIATPPNAIAFATAPTLATRTLAAVGLQLTLVCLALLTAASAFAVTGCSSARQAEARPDQRVLAAVLDALIGTTAATDALPAAPRQLRLETEERVAEAVARAGAPRSFTVCLWSDGFTVRAEGLPAAPPVARGNVVGLADLAEPAGPLQSYGDHLPFLRAIRDGEVPPQFLPGGDVVRLDVEDYLPCSYAQCRHLLDAAPAHVAPRLPAAELRAKRLARFAT</sequence>
<feature type="transmembrane region" description="Helical" evidence="8">
    <location>
        <begin position="933"/>
        <end position="949"/>
    </location>
</feature>
<evidence type="ECO:0000256" key="6">
    <source>
        <dbReference type="ARBA" id="ARBA00023136"/>
    </source>
</evidence>
<name>F0YIB2_AURAN</name>
<feature type="transmembrane region" description="Helical" evidence="8">
    <location>
        <begin position="1333"/>
        <end position="1355"/>
    </location>
</feature>
<dbReference type="InParanoid" id="F0YIB2"/>
<dbReference type="OrthoDB" id="6493944at2759"/>
<evidence type="ECO:0000256" key="4">
    <source>
        <dbReference type="ARBA" id="ARBA00022982"/>
    </source>
</evidence>
<evidence type="ECO:0000313" key="12">
    <source>
        <dbReference type="Proteomes" id="UP000002729"/>
    </source>
</evidence>
<feature type="domain" description="Cytochrome b561" evidence="10">
    <location>
        <begin position="254"/>
        <end position="451"/>
    </location>
</feature>
<feature type="transmembrane region" description="Helical" evidence="8">
    <location>
        <begin position="355"/>
        <end position="375"/>
    </location>
</feature>
<dbReference type="InterPro" id="IPR004680">
    <property type="entry name" value="Cit_transptr-like_dom"/>
</dbReference>
<dbReference type="eggNOG" id="KOG4293">
    <property type="taxonomic scope" value="Eukaryota"/>
</dbReference>
<dbReference type="RefSeq" id="XP_009040270.1">
    <property type="nucleotide sequence ID" value="XM_009042022.1"/>
</dbReference>
<dbReference type="eggNOG" id="KOG1281">
    <property type="taxonomic scope" value="Eukaryota"/>
</dbReference>
<feature type="compositionally biased region" description="Low complexity" evidence="7">
    <location>
        <begin position="607"/>
        <end position="623"/>
    </location>
</feature>
<feature type="transmembrane region" description="Helical" evidence="8">
    <location>
        <begin position="859"/>
        <end position="878"/>
    </location>
</feature>
<dbReference type="PROSITE" id="PS50836">
    <property type="entry name" value="DOMON"/>
    <property type="match status" value="1"/>
</dbReference>
<feature type="domain" description="Cytochrome b561" evidence="10">
    <location>
        <begin position="829"/>
        <end position="1024"/>
    </location>
</feature>
<comment type="subcellular location">
    <subcellularLocation>
        <location evidence="1">Membrane</location>
        <topology evidence="1">Multi-pass membrane protein</topology>
    </subcellularLocation>
</comment>
<feature type="domain" description="DOMON" evidence="9">
    <location>
        <begin position="710"/>
        <end position="821"/>
    </location>
</feature>
<evidence type="ECO:0000313" key="11">
    <source>
        <dbReference type="EMBL" id="EGB05147.1"/>
    </source>
</evidence>
<dbReference type="EMBL" id="GL833144">
    <property type="protein sequence ID" value="EGB05147.1"/>
    <property type="molecule type" value="Genomic_DNA"/>
</dbReference>
<feature type="transmembrane region" description="Helical" evidence="8">
    <location>
        <begin position="1250"/>
        <end position="1267"/>
    </location>
</feature>
<dbReference type="PANTHER" id="PTHR10283:SF82">
    <property type="entry name" value="SOLUTE CARRIER FAMILY 13 MEMBER 2"/>
    <property type="match status" value="1"/>
</dbReference>
<keyword evidence="2" id="KW-0813">Transport</keyword>
<feature type="transmembrane region" description="Helical" evidence="8">
    <location>
        <begin position="890"/>
        <end position="913"/>
    </location>
</feature>
<evidence type="ECO:0000256" key="5">
    <source>
        <dbReference type="ARBA" id="ARBA00022989"/>
    </source>
</evidence>
<gene>
    <name evidence="11" type="ORF">AURANDRAFT_66649</name>
</gene>
<dbReference type="InterPro" id="IPR005018">
    <property type="entry name" value="DOMON_domain"/>
</dbReference>
<evidence type="ECO:0000256" key="3">
    <source>
        <dbReference type="ARBA" id="ARBA00022692"/>
    </source>
</evidence>
<dbReference type="Proteomes" id="UP000002729">
    <property type="component" value="Unassembled WGS sequence"/>
</dbReference>
<feature type="region of interest" description="Disordered" evidence="7">
    <location>
        <begin position="607"/>
        <end position="700"/>
    </location>
</feature>
<feature type="transmembrane region" description="Helical" evidence="8">
    <location>
        <begin position="961"/>
        <end position="980"/>
    </location>
</feature>
<evidence type="ECO:0000256" key="1">
    <source>
        <dbReference type="ARBA" id="ARBA00004141"/>
    </source>
</evidence>
<dbReference type="SMART" id="SM00665">
    <property type="entry name" value="B561"/>
    <property type="match status" value="2"/>
</dbReference>
<accession>F0YIB2</accession>
<feature type="transmembrane region" description="Helical" evidence="8">
    <location>
        <begin position="1132"/>
        <end position="1150"/>
    </location>
</feature>
<feature type="transmembrane region" description="Helical" evidence="8">
    <location>
        <begin position="288"/>
        <end position="305"/>
    </location>
</feature>
<dbReference type="PRINTS" id="PR01217">
    <property type="entry name" value="PRICHEXTENSN"/>
</dbReference>
<feature type="transmembrane region" description="Helical" evidence="8">
    <location>
        <begin position="387"/>
        <end position="406"/>
    </location>
</feature>
<dbReference type="Gene3D" id="1.20.120.1770">
    <property type="match status" value="2"/>
</dbReference>
<feature type="compositionally biased region" description="Polar residues" evidence="7">
    <location>
        <begin position="1103"/>
        <end position="1125"/>
    </location>
</feature>
<keyword evidence="5 8" id="KW-1133">Transmembrane helix</keyword>
<protein>
    <recommendedName>
        <fullName evidence="13">Cytochrome b561 domain-containing protein</fullName>
    </recommendedName>
</protein>
<feature type="transmembrane region" description="Helical" evidence="8">
    <location>
        <begin position="317"/>
        <end position="343"/>
    </location>
</feature>
<dbReference type="PANTHER" id="PTHR10283">
    <property type="entry name" value="SOLUTE CARRIER FAMILY 13 MEMBER"/>
    <property type="match status" value="1"/>
</dbReference>
<dbReference type="PROSITE" id="PS50939">
    <property type="entry name" value="CYTOCHROME_B561"/>
    <property type="match status" value="2"/>
</dbReference>
<dbReference type="CDD" id="cd08760">
    <property type="entry name" value="Cyt_b561_FRRS1_like"/>
    <property type="match status" value="2"/>
</dbReference>